<evidence type="ECO:0000313" key="3">
    <source>
        <dbReference type="EMBL" id="QBH99630.1"/>
    </source>
</evidence>
<proteinExistence type="predicted"/>
<evidence type="ECO:0000313" key="2">
    <source>
        <dbReference type="EMBL" id="GGY46336.1"/>
    </source>
</evidence>
<dbReference type="OrthoDB" id="8759910at2"/>
<name>A0A411WS72_9BURK</name>
<evidence type="ECO:0000256" key="1">
    <source>
        <dbReference type="SAM" id="SignalP"/>
    </source>
</evidence>
<evidence type="ECO:0000313" key="5">
    <source>
        <dbReference type="Proteomes" id="UP000628442"/>
    </source>
</evidence>
<feature type="chain" id="PRO_5044601495" description="YgdI/YgdR family lipoprotein" evidence="1">
    <location>
        <begin position="17"/>
        <end position="78"/>
    </location>
</feature>
<dbReference type="AlphaFoldDB" id="A0A411WS72"/>
<dbReference type="EMBL" id="CP036401">
    <property type="protein sequence ID" value="QBH99630.1"/>
    <property type="molecule type" value="Genomic_DNA"/>
</dbReference>
<keyword evidence="4" id="KW-1185">Reference proteome</keyword>
<dbReference type="RefSeq" id="WP_131143784.1">
    <property type="nucleotide sequence ID" value="NZ_BMWV01000006.1"/>
</dbReference>
<dbReference type="Proteomes" id="UP000292307">
    <property type="component" value="Chromosome"/>
</dbReference>
<evidence type="ECO:0000313" key="4">
    <source>
        <dbReference type="Proteomes" id="UP000292307"/>
    </source>
</evidence>
<feature type="signal peptide" evidence="1">
    <location>
        <begin position="1"/>
        <end position="16"/>
    </location>
</feature>
<reference evidence="3 4" key="2">
    <citation type="submission" date="2019-02" db="EMBL/GenBank/DDBJ databases">
        <title>Draft Genome Sequences of Six Type Strains of the Genus Massilia.</title>
        <authorList>
            <person name="Miess H."/>
            <person name="Frediansyhah A."/>
            <person name="Gross H."/>
        </authorList>
    </citation>
    <scope>NUCLEOTIDE SEQUENCE [LARGE SCALE GENOMIC DNA]</scope>
    <source>
        <strain evidence="3 4">DSM 17472</strain>
    </source>
</reference>
<protein>
    <recommendedName>
        <fullName evidence="6">YgdI/YgdR family lipoprotein</fullName>
    </recommendedName>
</protein>
<reference evidence="2" key="1">
    <citation type="journal article" date="2014" name="Int. J. Syst. Evol. Microbiol.">
        <title>Complete genome sequence of Corynebacterium casei LMG S-19264T (=DSM 44701T), isolated from a smear-ripened cheese.</title>
        <authorList>
            <consortium name="US DOE Joint Genome Institute (JGI-PGF)"/>
            <person name="Walter F."/>
            <person name="Albersmeier A."/>
            <person name="Kalinowski J."/>
            <person name="Ruckert C."/>
        </authorList>
    </citation>
    <scope>NUCLEOTIDE SEQUENCE</scope>
    <source>
        <strain evidence="2">KCTC 12343</strain>
    </source>
</reference>
<dbReference type="Proteomes" id="UP000628442">
    <property type="component" value="Unassembled WGS sequence"/>
</dbReference>
<evidence type="ECO:0008006" key="6">
    <source>
        <dbReference type="Google" id="ProtNLM"/>
    </source>
</evidence>
<gene>
    <name evidence="3" type="ORF">EYF70_01295</name>
    <name evidence="2" type="ORF">GCM10007387_30610</name>
</gene>
<keyword evidence="1" id="KW-0732">Signal</keyword>
<dbReference type="EMBL" id="BMWV01000006">
    <property type="protein sequence ID" value="GGY46336.1"/>
    <property type="molecule type" value="Genomic_DNA"/>
</dbReference>
<dbReference type="PROSITE" id="PS51257">
    <property type="entry name" value="PROKAR_LIPOPROTEIN"/>
    <property type="match status" value="1"/>
</dbReference>
<sequence>MRYAILSAAVLLTACAAPQPGDQVNTFSEETSYVPTGSNIPRKKVDRDGKTLVLSRDDAGRMVHDAQAMGNAAGSGRD</sequence>
<accession>A0A411WS72</accession>
<reference evidence="2" key="3">
    <citation type="submission" date="2022-12" db="EMBL/GenBank/DDBJ databases">
        <authorList>
            <person name="Sun Q."/>
            <person name="Kim S."/>
        </authorList>
    </citation>
    <scope>NUCLEOTIDE SEQUENCE</scope>
    <source>
        <strain evidence="2">KCTC 12343</strain>
    </source>
</reference>
<organism evidence="2 5">
    <name type="scientific">Pseudoduganella albidiflava</name>
    <dbReference type="NCBI Taxonomy" id="321983"/>
    <lineage>
        <taxon>Bacteria</taxon>
        <taxon>Pseudomonadati</taxon>
        <taxon>Pseudomonadota</taxon>
        <taxon>Betaproteobacteria</taxon>
        <taxon>Burkholderiales</taxon>
        <taxon>Oxalobacteraceae</taxon>
        <taxon>Telluria group</taxon>
        <taxon>Pseudoduganella</taxon>
    </lineage>
</organism>